<keyword evidence="7" id="KW-1185">Reference proteome</keyword>
<evidence type="ECO:0000313" key="6">
    <source>
        <dbReference type="EMBL" id="RZU36890.1"/>
    </source>
</evidence>
<sequence length="113" mass="11907">MIQRLALLCVFSALLSACGSKPAGLEPVTLTDAQNKLFENSCKNCHVQAGNPAPQMGDQAAWEPRVAKGLEALVKNAITGINQMPAGGMCITCTPQDYEALIRHMAAPAVQGK</sequence>
<evidence type="ECO:0000256" key="4">
    <source>
        <dbReference type="SAM" id="SignalP"/>
    </source>
</evidence>
<keyword evidence="2" id="KW-0479">Metal-binding</keyword>
<dbReference type="PANTHER" id="PTHR40942">
    <property type="match status" value="1"/>
</dbReference>
<evidence type="ECO:0000259" key="5">
    <source>
        <dbReference type="Pfam" id="PF13442"/>
    </source>
</evidence>
<dbReference type="InterPro" id="IPR036909">
    <property type="entry name" value="Cyt_c-like_dom_sf"/>
</dbReference>
<dbReference type="GO" id="GO:0046872">
    <property type="term" value="F:metal ion binding"/>
    <property type="evidence" value="ECO:0007669"/>
    <property type="project" value="UniProtKB-KW"/>
</dbReference>
<accession>A0A4Q7YI70</accession>
<evidence type="ECO:0000313" key="7">
    <source>
        <dbReference type="Proteomes" id="UP000292423"/>
    </source>
</evidence>
<proteinExistence type="predicted"/>
<feature type="domain" description="Cytochrome c" evidence="5">
    <location>
        <begin position="34"/>
        <end position="105"/>
    </location>
</feature>
<keyword evidence="1" id="KW-0349">Heme</keyword>
<dbReference type="GO" id="GO:0020037">
    <property type="term" value="F:heme binding"/>
    <property type="evidence" value="ECO:0007669"/>
    <property type="project" value="InterPro"/>
</dbReference>
<name>A0A4Q7YI70_9GAMM</name>
<organism evidence="6 7">
    <name type="scientific">Fluviicoccus keumensis</name>
    <dbReference type="NCBI Taxonomy" id="1435465"/>
    <lineage>
        <taxon>Bacteria</taxon>
        <taxon>Pseudomonadati</taxon>
        <taxon>Pseudomonadota</taxon>
        <taxon>Gammaproteobacteria</taxon>
        <taxon>Moraxellales</taxon>
        <taxon>Moraxellaceae</taxon>
        <taxon>Fluviicoccus</taxon>
    </lineage>
</organism>
<dbReference type="SUPFAM" id="SSF46626">
    <property type="entry name" value="Cytochrome c"/>
    <property type="match status" value="1"/>
</dbReference>
<dbReference type="PANTHER" id="PTHR40942:SF4">
    <property type="entry name" value="CYTOCHROME C5"/>
    <property type="match status" value="1"/>
</dbReference>
<dbReference type="OrthoDB" id="9814708at2"/>
<gene>
    <name evidence="6" type="ORF">EV700_3103</name>
</gene>
<dbReference type="InterPro" id="IPR009056">
    <property type="entry name" value="Cyt_c-like_dom"/>
</dbReference>
<dbReference type="AlphaFoldDB" id="A0A4Q7YI70"/>
<dbReference type="EMBL" id="SHKX01000016">
    <property type="protein sequence ID" value="RZU36890.1"/>
    <property type="molecule type" value="Genomic_DNA"/>
</dbReference>
<dbReference type="PROSITE" id="PS51257">
    <property type="entry name" value="PROKAR_LIPOPROTEIN"/>
    <property type="match status" value="1"/>
</dbReference>
<comment type="caution">
    <text evidence="6">The sequence shown here is derived from an EMBL/GenBank/DDBJ whole genome shotgun (WGS) entry which is preliminary data.</text>
</comment>
<keyword evidence="3" id="KW-0408">Iron</keyword>
<protein>
    <submittedName>
        <fullName evidence="6">Cbb3-type cytochrome c oxidase subunit III</fullName>
    </submittedName>
</protein>
<evidence type="ECO:0000256" key="2">
    <source>
        <dbReference type="ARBA" id="ARBA00022723"/>
    </source>
</evidence>
<evidence type="ECO:0000256" key="3">
    <source>
        <dbReference type="ARBA" id="ARBA00023004"/>
    </source>
</evidence>
<dbReference type="Pfam" id="PF13442">
    <property type="entry name" value="Cytochrome_CBB3"/>
    <property type="match status" value="1"/>
</dbReference>
<reference evidence="6 7" key="1">
    <citation type="submission" date="2019-02" db="EMBL/GenBank/DDBJ databases">
        <title>Genomic Encyclopedia of Type Strains, Phase IV (KMG-IV): sequencing the most valuable type-strain genomes for metagenomic binning, comparative biology and taxonomic classification.</title>
        <authorList>
            <person name="Goeker M."/>
        </authorList>
    </citation>
    <scope>NUCLEOTIDE SEQUENCE [LARGE SCALE GENOMIC DNA]</scope>
    <source>
        <strain evidence="6 7">DSM 105135</strain>
    </source>
</reference>
<keyword evidence="4" id="KW-0732">Signal</keyword>
<evidence type="ECO:0000256" key="1">
    <source>
        <dbReference type="ARBA" id="ARBA00022617"/>
    </source>
</evidence>
<dbReference type="RefSeq" id="WP_130415467.1">
    <property type="nucleotide sequence ID" value="NZ_SHKX01000016.1"/>
</dbReference>
<dbReference type="Gene3D" id="1.10.760.10">
    <property type="entry name" value="Cytochrome c-like domain"/>
    <property type="match status" value="1"/>
</dbReference>
<dbReference type="GO" id="GO:0009055">
    <property type="term" value="F:electron transfer activity"/>
    <property type="evidence" value="ECO:0007669"/>
    <property type="project" value="InterPro"/>
</dbReference>
<dbReference type="Proteomes" id="UP000292423">
    <property type="component" value="Unassembled WGS sequence"/>
</dbReference>
<feature type="signal peptide" evidence="4">
    <location>
        <begin position="1"/>
        <end position="23"/>
    </location>
</feature>
<feature type="chain" id="PRO_5020719427" evidence="4">
    <location>
        <begin position="24"/>
        <end position="113"/>
    </location>
</feature>